<dbReference type="AlphaFoldDB" id="A0A2B7XL65"/>
<dbReference type="EMBL" id="PDNB01000093">
    <property type="protein sequence ID" value="PGH09382.1"/>
    <property type="molecule type" value="Genomic_DNA"/>
</dbReference>
<name>A0A2B7XL65_9EURO</name>
<evidence type="ECO:0000256" key="1">
    <source>
        <dbReference type="SAM" id="MobiDB-lite"/>
    </source>
</evidence>
<feature type="compositionally biased region" description="Polar residues" evidence="1">
    <location>
        <begin position="1"/>
        <end position="12"/>
    </location>
</feature>
<sequence>MTNADTTFQRAVNGNDKDGKDDDDNEIIYEHSTWERRVAIRKRTVVKRHVNKSELLVRDNGTVVHPYWGQERLRNEAATLALIAEKTTIPVPKCRLYMENGALNLETTRITSGIIMSGLEGDIRQTAIAAVEKQIQNDILPQLRSLRRNFIGSIDTSLPVFPLQRVYLLGRRPWERVTSDTDEFVLCHNDLAPQNILVDPDDDFRIV</sequence>
<proteinExistence type="predicted"/>
<dbReference type="Proteomes" id="UP000223968">
    <property type="component" value="Unassembled WGS sequence"/>
</dbReference>
<dbReference type="STRING" id="1447875.A0A2B7XL65"/>
<dbReference type="PANTHER" id="PTHR21310:SF58">
    <property type="entry name" value="AMINOGLYCOSIDE PHOSPHOTRANSFERASE DOMAIN-CONTAINING PROTEIN"/>
    <property type="match status" value="1"/>
</dbReference>
<dbReference type="OrthoDB" id="4169861at2759"/>
<dbReference type="PANTHER" id="PTHR21310">
    <property type="entry name" value="AMINOGLYCOSIDE PHOSPHOTRANSFERASE-RELATED-RELATED"/>
    <property type="match status" value="1"/>
</dbReference>
<comment type="caution">
    <text evidence="2">The sequence shown here is derived from an EMBL/GenBank/DDBJ whole genome shotgun (WGS) entry which is preliminary data.</text>
</comment>
<dbReference type="SUPFAM" id="SSF56112">
    <property type="entry name" value="Protein kinase-like (PK-like)"/>
    <property type="match status" value="1"/>
</dbReference>
<evidence type="ECO:0000313" key="3">
    <source>
        <dbReference type="Proteomes" id="UP000223968"/>
    </source>
</evidence>
<protein>
    <recommendedName>
        <fullName evidence="4">Aminoglycoside phosphotransferase domain-containing protein</fullName>
    </recommendedName>
</protein>
<accession>A0A2B7XL65</accession>
<dbReference type="InterPro" id="IPR011009">
    <property type="entry name" value="Kinase-like_dom_sf"/>
</dbReference>
<gene>
    <name evidence="2" type="ORF">AJ79_05694</name>
</gene>
<dbReference type="InterPro" id="IPR051678">
    <property type="entry name" value="AGP_Transferase"/>
</dbReference>
<evidence type="ECO:0008006" key="4">
    <source>
        <dbReference type="Google" id="ProtNLM"/>
    </source>
</evidence>
<keyword evidence="3" id="KW-1185">Reference proteome</keyword>
<evidence type="ECO:0000313" key="2">
    <source>
        <dbReference type="EMBL" id="PGH09382.1"/>
    </source>
</evidence>
<reference evidence="2 3" key="1">
    <citation type="submission" date="2017-10" db="EMBL/GenBank/DDBJ databases">
        <title>Comparative genomics in systemic dimorphic fungi from Ajellomycetaceae.</title>
        <authorList>
            <person name="Munoz J.F."/>
            <person name="Mcewen J.G."/>
            <person name="Clay O.K."/>
            <person name="Cuomo C.A."/>
        </authorList>
    </citation>
    <scope>NUCLEOTIDE SEQUENCE [LARGE SCALE GENOMIC DNA]</scope>
    <source>
        <strain evidence="2 3">UAMH5409</strain>
    </source>
</reference>
<feature type="region of interest" description="Disordered" evidence="1">
    <location>
        <begin position="1"/>
        <end position="24"/>
    </location>
</feature>
<organism evidence="2 3">
    <name type="scientific">Helicocarpus griseus UAMH5409</name>
    <dbReference type="NCBI Taxonomy" id="1447875"/>
    <lineage>
        <taxon>Eukaryota</taxon>
        <taxon>Fungi</taxon>
        <taxon>Dikarya</taxon>
        <taxon>Ascomycota</taxon>
        <taxon>Pezizomycotina</taxon>
        <taxon>Eurotiomycetes</taxon>
        <taxon>Eurotiomycetidae</taxon>
        <taxon>Onygenales</taxon>
        <taxon>Ajellomycetaceae</taxon>
        <taxon>Helicocarpus</taxon>
    </lineage>
</organism>